<dbReference type="RefSeq" id="WP_128994685.1">
    <property type="nucleotide sequence ID" value="NZ_PDKN01000001.1"/>
</dbReference>
<sequence>MVKNSFSLFETILAITIIALLVSGFLKFTYPKTNDQKSLEAISNNFKQETFTLPHHTSYFTLFQDGAQLLQISGNKIIKSTYEDETFLFTRYEVAHSNAQIVESKVFE</sequence>
<proteinExistence type="predicted"/>
<accession>A0A4Q0XSR0</accession>
<keyword evidence="1" id="KW-0812">Transmembrane</keyword>
<keyword evidence="3" id="KW-1185">Reference proteome</keyword>
<protein>
    <submittedName>
        <fullName evidence="2">Uncharacterized protein</fullName>
    </submittedName>
</protein>
<keyword evidence="1" id="KW-0472">Membrane</keyword>
<dbReference type="AlphaFoldDB" id="A0A4Q0XSR0"/>
<evidence type="ECO:0000313" key="2">
    <source>
        <dbReference type="EMBL" id="RXJ60550.1"/>
    </source>
</evidence>
<evidence type="ECO:0000256" key="1">
    <source>
        <dbReference type="SAM" id="Phobius"/>
    </source>
</evidence>
<keyword evidence="1" id="KW-1133">Transmembrane helix</keyword>
<name>A0A4Q0XSR0_9BACT</name>
<evidence type="ECO:0000313" key="3">
    <source>
        <dbReference type="Proteomes" id="UP000290657"/>
    </source>
</evidence>
<feature type="transmembrane region" description="Helical" evidence="1">
    <location>
        <begin position="6"/>
        <end position="28"/>
    </location>
</feature>
<organism evidence="2 3">
    <name type="scientific">Candidatus Marinarcus aquaticus</name>
    <dbReference type="NCBI Taxonomy" id="2044504"/>
    <lineage>
        <taxon>Bacteria</taxon>
        <taxon>Pseudomonadati</taxon>
        <taxon>Campylobacterota</taxon>
        <taxon>Epsilonproteobacteria</taxon>
        <taxon>Campylobacterales</taxon>
        <taxon>Arcobacteraceae</taxon>
        <taxon>Candidatus Marinarcus</taxon>
    </lineage>
</organism>
<dbReference type="Proteomes" id="UP000290657">
    <property type="component" value="Unassembled WGS sequence"/>
</dbReference>
<comment type="caution">
    <text evidence="2">The sequence shown here is derived from an EMBL/GenBank/DDBJ whole genome shotgun (WGS) entry which is preliminary data.</text>
</comment>
<reference evidence="2 3" key="1">
    <citation type="submission" date="2017-10" db="EMBL/GenBank/DDBJ databases">
        <title>Genomics of the genus Arcobacter.</title>
        <authorList>
            <person name="Perez-Cataluna A."/>
            <person name="Figueras M.J."/>
        </authorList>
    </citation>
    <scope>NUCLEOTIDE SEQUENCE [LARGE SCALE GENOMIC DNA]</scope>
    <source>
        <strain evidence="2 3">CECT 8987</strain>
    </source>
</reference>
<gene>
    <name evidence="2" type="ORF">CRV04_00605</name>
</gene>
<dbReference type="EMBL" id="PDKN01000001">
    <property type="protein sequence ID" value="RXJ60550.1"/>
    <property type="molecule type" value="Genomic_DNA"/>
</dbReference>